<gene>
    <name evidence="1" type="ORF">DNF10_01310</name>
</gene>
<sequence length="103" mass="12145">MKKNVSFKKIKETLENASERYLIKEHNLFYLFDKIRIHSLTELKKIEFLNANSIENVFQVDDMEVPTKLAFSLKKQYGNDISNLLLVRVNGNWLELWLEKIGG</sequence>
<organism evidence="1">
    <name type="scientific">Fusobacterium nucleatum</name>
    <dbReference type="NCBI Taxonomy" id="851"/>
    <lineage>
        <taxon>Bacteria</taxon>
        <taxon>Fusobacteriati</taxon>
        <taxon>Fusobacteriota</taxon>
        <taxon>Fusobacteriia</taxon>
        <taxon>Fusobacteriales</taxon>
        <taxon>Fusobacteriaceae</taxon>
        <taxon>Fusobacterium</taxon>
    </lineage>
</organism>
<dbReference type="AlphaFoldDB" id="A0A323U270"/>
<reference evidence="1" key="1">
    <citation type="submission" date="2018-06" db="EMBL/GenBank/DDBJ databases">
        <title>Sequence of the Fusobacterium nucleatum str. 12230 genome.</title>
        <authorList>
            <person name="Navarre W."/>
        </authorList>
    </citation>
    <scope>NUCLEOTIDE SEQUENCE [LARGE SCALE GENOMIC DNA]</scope>
    <source>
        <strain evidence="1">12230</strain>
    </source>
</reference>
<comment type="caution">
    <text evidence="1">The sequence shown here is derived from an EMBL/GenBank/DDBJ whole genome shotgun (WGS) entry which is preliminary data.</text>
</comment>
<evidence type="ECO:0000313" key="1">
    <source>
        <dbReference type="EMBL" id="PZA05510.1"/>
    </source>
</evidence>
<name>A0A323U270_FUSNU</name>
<accession>A0A323U270</accession>
<dbReference type="EMBL" id="QKOC01000001">
    <property type="protein sequence ID" value="PZA05510.1"/>
    <property type="molecule type" value="Genomic_DNA"/>
</dbReference>
<proteinExistence type="predicted"/>
<protein>
    <submittedName>
        <fullName evidence="1">Uncharacterized protein</fullName>
    </submittedName>
</protein>